<dbReference type="EMBL" id="LAZR01004162">
    <property type="protein sequence ID" value="KKN11196.1"/>
    <property type="molecule type" value="Genomic_DNA"/>
</dbReference>
<evidence type="ECO:0000313" key="1">
    <source>
        <dbReference type="EMBL" id="KKN11196.1"/>
    </source>
</evidence>
<accession>A0A0F9QD91</accession>
<organism evidence="1">
    <name type="scientific">marine sediment metagenome</name>
    <dbReference type="NCBI Taxonomy" id="412755"/>
    <lineage>
        <taxon>unclassified sequences</taxon>
        <taxon>metagenomes</taxon>
        <taxon>ecological metagenomes</taxon>
    </lineage>
</organism>
<gene>
    <name evidence="1" type="ORF">LCGC14_1029000</name>
</gene>
<reference evidence="1" key="1">
    <citation type="journal article" date="2015" name="Nature">
        <title>Complex archaea that bridge the gap between prokaryotes and eukaryotes.</title>
        <authorList>
            <person name="Spang A."/>
            <person name="Saw J.H."/>
            <person name="Jorgensen S.L."/>
            <person name="Zaremba-Niedzwiedzka K."/>
            <person name="Martijn J."/>
            <person name="Lind A.E."/>
            <person name="van Eijk R."/>
            <person name="Schleper C."/>
            <person name="Guy L."/>
            <person name="Ettema T.J."/>
        </authorList>
    </citation>
    <scope>NUCLEOTIDE SEQUENCE</scope>
</reference>
<protein>
    <submittedName>
        <fullName evidence="1">Uncharacterized protein</fullName>
    </submittedName>
</protein>
<dbReference type="AlphaFoldDB" id="A0A0F9QD91"/>
<sequence>MPTIKVSEETKDKLNELMAKELEIRLKKSKGEETKGLFIELVKNKLGMTYDDFIKKLVIVYERNRVTK</sequence>
<comment type="caution">
    <text evidence="1">The sequence shown here is derived from an EMBL/GenBank/DDBJ whole genome shotgun (WGS) entry which is preliminary data.</text>
</comment>
<proteinExistence type="predicted"/>
<name>A0A0F9QD91_9ZZZZ</name>